<dbReference type="Proteomes" id="UP000477386">
    <property type="component" value="Unassembled WGS sequence"/>
</dbReference>
<feature type="compositionally biased region" description="Polar residues" evidence="1">
    <location>
        <begin position="16"/>
        <end position="27"/>
    </location>
</feature>
<keyword evidence="3" id="KW-1185">Reference proteome</keyword>
<dbReference type="EMBL" id="JAAGNZ010000003">
    <property type="protein sequence ID" value="NEU70281.1"/>
    <property type="molecule type" value="Genomic_DNA"/>
</dbReference>
<proteinExistence type="predicted"/>
<gene>
    <name evidence="2" type="ORF">GK091_25615</name>
</gene>
<name>A0A6M0IS98_9BACT</name>
<accession>A0A6M0IS98</accession>
<evidence type="ECO:0000313" key="2">
    <source>
        <dbReference type="EMBL" id="NEU70281.1"/>
    </source>
</evidence>
<feature type="compositionally biased region" description="Basic and acidic residues" evidence="1">
    <location>
        <begin position="1"/>
        <end position="11"/>
    </location>
</feature>
<dbReference type="AlphaFoldDB" id="A0A6M0IS98"/>
<feature type="compositionally biased region" description="Basic and acidic residues" evidence="1">
    <location>
        <begin position="42"/>
        <end position="64"/>
    </location>
</feature>
<sequence length="87" mass="9659">MESKDREDIIRAKQAISPNGLENQSAEGHSDVGSEQPASDLPDEKLPNDDLNEKYTDGPDKPGENVRIMNPNRNPNDKPDIDEPAYD</sequence>
<evidence type="ECO:0000256" key="1">
    <source>
        <dbReference type="SAM" id="MobiDB-lite"/>
    </source>
</evidence>
<feature type="region of interest" description="Disordered" evidence="1">
    <location>
        <begin position="1"/>
        <end position="87"/>
    </location>
</feature>
<reference evidence="2 3" key="1">
    <citation type="submission" date="2020-02" db="EMBL/GenBank/DDBJ databases">
        <title>Draft genome sequence of two Spirosoma agri KCTC 52727 and Spirosoma terrae KCTC 52035.</title>
        <authorList>
            <person name="Rojas J."/>
            <person name="Ambika Manirajan B."/>
            <person name="Ratering S."/>
            <person name="Suarez C."/>
            <person name="Schnell S."/>
        </authorList>
    </citation>
    <scope>NUCLEOTIDE SEQUENCE [LARGE SCALE GENOMIC DNA]</scope>
    <source>
        <strain evidence="2 3">KCTC 52727</strain>
    </source>
</reference>
<protein>
    <submittedName>
        <fullName evidence="2">Uncharacterized protein</fullName>
    </submittedName>
</protein>
<evidence type="ECO:0000313" key="3">
    <source>
        <dbReference type="Proteomes" id="UP000477386"/>
    </source>
</evidence>
<organism evidence="2 3">
    <name type="scientific">Spirosoma agri</name>
    <dbReference type="NCBI Taxonomy" id="1987381"/>
    <lineage>
        <taxon>Bacteria</taxon>
        <taxon>Pseudomonadati</taxon>
        <taxon>Bacteroidota</taxon>
        <taxon>Cytophagia</taxon>
        <taxon>Cytophagales</taxon>
        <taxon>Cytophagaceae</taxon>
        <taxon>Spirosoma</taxon>
    </lineage>
</organism>
<dbReference type="RefSeq" id="WP_164043578.1">
    <property type="nucleotide sequence ID" value="NZ_JAAGNZ010000003.1"/>
</dbReference>
<comment type="caution">
    <text evidence="2">The sequence shown here is derived from an EMBL/GenBank/DDBJ whole genome shotgun (WGS) entry which is preliminary data.</text>
</comment>